<dbReference type="InterPro" id="IPR018615">
    <property type="entry name" value="Ribosomal_mL55"/>
</dbReference>
<dbReference type="Pfam" id="PF09776">
    <property type="entry name" value="Mitoc_L55"/>
    <property type="match status" value="1"/>
</dbReference>
<reference evidence="1" key="1">
    <citation type="submission" date="2025-08" db="UniProtKB">
        <authorList>
            <consortium name="Ensembl"/>
        </authorList>
    </citation>
    <scope>IDENTIFICATION</scope>
</reference>
<dbReference type="RefSeq" id="XP_044281066.1">
    <property type="nucleotide sequence ID" value="XM_044425131.1"/>
</dbReference>
<dbReference type="OrthoDB" id="9986315at2759"/>
<organism evidence="1 2">
    <name type="scientific">Varanus komodoensis</name>
    <name type="common">Komodo dragon</name>
    <dbReference type="NCBI Taxonomy" id="61221"/>
    <lineage>
        <taxon>Eukaryota</taxon>
        <taxon>Metazoa</taxon>
        <taxon>Chordata</taxon>
        <taxon>Craniata</taxon>
        <taxon>Vertebrata</taxon>
        <taxon>Euteleostomi</taxon>
        <taxon>Lepidosauria</taxon>
        <taxon>Squamata</taxon>
        <taxon>Bifurcata</taxon>
        <taxon>Unidentata</taxon>
        <taxon>Episquamata</taxon>
        <taxon>Toxicofera</taxon>
        <taxon>Anguimorpha</taxon>
        <taxon>Paleoanguimorpha</taxon>
        <taxon>Varanoidea</taxon>
        <taxon>Varanidae</taxon>
        <taxon>Varanus</taxon>
    </lineage>
</organism>
<evidence type="ECO:0008006" key="3">
    <source>
        <dbReference type="Google" id="ProtNLM"/>
    </source>
</evidence>
<dbReference type="InterPro" id="IPR044884">
    <property type="entry name" value="Ribosomal_mL55_sf"/>
</dbReference>
<dbReference type="CTD" id="128308"/>
<evidence type="ECO:0000313" key="1">
    <source>
        <dbReference type="Ensembl" id="ENSVKKP00000021589.1"/>
    </source>
</evidence>
<evidence type="ECO:0000313" key="2">
    <source>
        <dbReference type="Proteomes" id="UP000694545"/>
    </source>
</evidence>
<reference evidence="1" key="2">
    <citation type="submission" date="2025-09" db="UniProtKB">
        <authorList>
            <consortium name="Ensembl"/>
        </authorList>
    </citation>
    <scope>IDENTIFICATION</scope>
</reference>
<dbReference type="GO" id="GO:0005762">
    <property type="term" value="C:mitochondrial large ribosomal subunit"/>
    <property type="evidence" value="ECO:0007669"/>
    <property type="project" value="InterPro"/>
</dbReference>
<gene>
    <name evidence="1" type="primary">MRPL55</name>
</gene>
<dbReference type="KEGG" id="vko:123020891"/>
<dbReference type="RefSeq" id="XP_044281067.1">
    <property type="nucleotide sequence ID" value="XM_044425132.1"/>
</dbReference>
<dbReference type="GeneID" id="123020891"/>
<accession>A0A8D2LGW8</accession>
<keyword evidence="2" id="KW-1185">Reference proteome</keyword>
<dbReference type="GO" id="GO:0006412">
    <property type="term" value="P:translation"/>
    <property type="evidence" value="ECO:0007669"/>
    <property type="project" value="TreeGrafter"/>
</dbReference>
<name>A0A8D2LGW8_VARKO</name>
<dbReference type="Proteomes" id="UP000694545">
    <property type="component" value="Unplaced"/>
</dbReference>
<proteinExistence type="predicted"/>
<dbReference type="AlphaFoldDB" id="A0A8D2LGW8"/>
<dbReference type="PANTHER" id="PTHR34095:SF1">
    <property type="entry name" value="LARGE RIBOSOMAL SUBUNIT PROTEIN ML55"/>
    <property type="match status" value="1"/>
</dbReference>
<dbReference type="OMA" id="SYHEPRR"/>
<dbReference type="GO" id="GO:0003735">
    <property type="term" value="F:structural constituent of ribosome"/>
    <property type="evidence" value="ECO:0007669"/>
    <property type="project" value="InterPro"/>
</dbReference>
<protein>
    <recommendedName>
        <fullName evidence="3">Mitochondrial ribosomal protein L55</fullName>
    </recommendedName>
</protein>
<sequence length="125" mass="14656">MATLSRMLRVLQLEAFSRQFPTSCGLHTSASKHNSNRVAISCLSRQKYSRKYPVMLVRTDGSTINVRYNEPRRILSLPVDITTLPEAERKARLRKRTAGRLKVKEEVPLEDDFKLDDYRKYWKKK</sequence>
<dbReference type="Gene3D" id="6.20.130.20">
    <property type="entry name" value="Mitochondrial ribosomal protein L55"/>
    <property type="match status" value="1"/>
</dbReference>
<dbReference type="Ensembl" id="ENSVKKT00000022129.1">
    <property type="protein sequence ID" value="ENSVKKP00000021589.1"/>
    <property type="gene ID" value="ENSVKKG00000014425.1"/>
</dbReference>
<dbReference type="PANTHER" id="PTHR34095">
    <property type="entry name" value="39S RIBOSOMAL PROTEIN L55, MITOCHONDRIAL"/>
    <property type="match status" value="1"/>
</dbReference>